<dbReference type="CDD" id="cd08249">
    <property type="entry name" value="enoyl_reductase_like"/>
    <property type="match status" value="1"/>
</dbReference>
<protein>
    <submittedName>
        <fullName evidence="5">Alcohol dehydrogenase</fullName>
    </submittedName>
</protein>
<keyword evidence="6" id="KW-1185">Reference proteome</keyword>
<accession>A0A9P4V3B7</accession>
<dbReference type="Proteomes" id="UP000799444">
    <property type="component" value="Unassembled WGS sequence"/>
</dbReference>
<evidence type="ECO:0000256" key="2">
    <source>
        <dbReference type="ARBA" id="ARBA00011245"/>
    </source>
</evidence>
<gene>
    <name evidence="5" type="ORF">EJ04DRAFT_542430</name>
</gene>
<dbReference type="SUPFAM" id="SSF50129">
    <property type="entry name" value="GroES-like"/>
    <property type="match status" value="1"/>
</dbReference>
<dbReference type="GO" id="GO:0016651">
    <property type="term" value="F:oxidoreductase activity, acting on NAD(P)H"/>
    <property type="evidence" value="ECO:0007669"/>
    <property type="project" value="InterPro"/>
</dbReference>
<dbReference type="InterPro" id="IPR020843">
    <property type="entry name" value="ER"/>
</dbReference>
<dbReference type="Gene3D" id="3.40.50.720">
    <property type="entry name" value="NAD(P)-binding Rossmann-like Domain"/>
    <property type="match status" value="1"/>
</dbReference>
<sequence length="344" mass="36810">MASQTALVVTKIGEPVTSVSNWPVPQPGHKQIQIRIKVVGLNPHDQKGRDRGLFIADNLPAVLGNDGVGVVTALGEDASRFNIGDVVFAQVTGGGLKQFAIVDEDHAAVVPKGISEDACATLPINLVTGIVTFFDDSGFGLTAPWTTGADPSAYAQSQILIIGAGTNCGKFAVQLAKLAGFGKIVALGGKEDELTKYGATHVLDRHGGYDIVRKRIQEAVGDDLMYSLDAFNAPDEQYIGINALSNSKKGKFARLISRMADPDPSKIDAKGAGYELKNILGLSQLAPKVTIPFWEKVGELLTQGKITPLQYSEEKGLDAAKVNEVLDRYRDGKFVLQPHFRISK</sequence>
<comment type="subunit">
    <text evidence="2">Monomer.</text>
</comment>
<dbReference type="Pfam" id="PF08240">
    <property type="entry name" value="ADH_N"/>
    <property type="match status" value="1"/>
</dbReference>
<dbReference type="InterPro" id="IPR011032">
    <property type="entry name" value="GroES-like_sf"/>
</dbReference>
<dbReference type="AlphaFoldDB" id="A0A9P4V3B7"/>
<dbReference type="SMART" id="SM00829">
    <property type="entry name" value="PKS_ER"/>
    <property type="match status" value="1"/>
</dbReference>
<dbReference type="InterPro" id="IPR036291">
    <property type="entry name" value="NAD(P)-bd_dom_sf"/>
</dbReference>
<evidence type="ECO:0000313" key="6">
    <source>
        <dbReference type="Proteomes" id="UP000799444"/>
    </source>
</evidence>
<proteinExistence type="inferred from homology"/>
<evidence type="ECO:0000313" key="5">
    <source>
        <dbReference type="EMBL" id="KAF2736499.1"/>
    </source>
</evidence>
<evidence type="ECO:0000256" key="1">
    <source>
        <dbReference type="ARBA" id="ARBA00008072"/>
    </source>
</evidence>
<organism evidence="5 6">
    <name type="scientific">Polyplosphaeria fusca</name>
    <dbReference type="NCBI Taxonomy" id="682080"/>
    <lineage>
        <taxon>Eukaryota</taxon>
        <taxon>Fungi</taxon>
        <taxon>Dikarya</taxon>
        <taxon>Ascomycota</taxon>
        <taxon>Pezizomycotina</taxon>
        <taxon>Dothideomycetes</taxon>
        <taxon>Pleosporomycetidae</taxon>
        <taxon>Pleosporales</taxon>
        <taxon>Tetraplosphaeriaceae</taxon>
        <taxon>Polyplosphaeria</taxon>
    </lineage>
</organism>
<comment type="similarity">
    <text evidence="1">Belongs to the zinc-containing alcohol dehydrogenase family.</text>
</comment>
<dbReference type="PANTHER" id="PTHR45348:SF2">
    <property type="entry name" value="ZINC-TYPE ALCOHOL DEHYDROGENASE-LIKE PROTEIN C2E1P3.01"/>
    <property type="match status" value="1"/>
</dbReference>
<feature type="domain" description="Enoyl reductase (ER)" evidence="4">
    <location>
        <begin position="13"/>
        <end position="336"/>
    </location>
</feature>
<dbReference type="InterPro" id="IPR047122">
    <property type="entry name" value="Trans-enoyl_RdTase-like"/>
</dbReference>
<reference evidence="5" key="1">
    <citation type="journal article" date="2020" name="Stud. Mycol.">
        <title>101 Dothideomycetes genomes: a test case for predicting lifestyles and emergence of pathogens.</title>
        <authorList>
            <person name="Haridas S."/>
            <person name="Albert R."/>
            <person name="Binder M."/>
            <person name="Bloem J."/>
            <person name="Labutti K."/>
            <person name="Salamov A."/>
            <person name="Andreopoulos B."/>
            <person name="Baker S."/>
            <person name="Barry K."/>
            <person name="Bills G."/>
            <person name="Bluhm B."/>
            <person name="Cannon C."/>
            <person name="Castanera R."/>
            <person name="Culley D."/>
            <person name="Daum C."/>
            <person name="Ezra D."/>
            <person name="Gonzalez J."/>
            <person name="Henrissat B."/>
            <person name="Kuo A."/>
            <person name="Liang C."/>
            <person name="Lipzen A."/>
            <person name="Lutzoni F."/>
            <person name="Magnuson J."/>
            <person name="Mondo S."/>
            <person name="Nolan M."/>
            <person name="Ohm R."/>
            <person name="Pangilinan J."/>
            <person name="Park H.-J."/>
            <person name="Ramirez L."/>
            <person name="Alfaro M."/>
            <person name="Sun H."/>
            <person name="Tritt A."/>
            <person name="Yoshinaga Y."/>
            <person name="Zwiers L.-H."/>
            <person name="Turgeon B."/>
            <person name="Goodwin S."/>
            <person name="Spatafora J."/>
            <person name="Crous P."/>
            <person name="Grigoriev I."/>
        </authorList>
    </citation>
    <scope>NUCLEOTIDE SEQUENCE</scope>
    <source>
        <strain evidence="5">CBS 125425</strain>
    </source>
</reference>
<dbReference type="InterPro" id="IPR013154">
    <property type="entry name" value="ADH-like_N"/>
</dbReference>
<name>A0A9P4V3B7_9PLEO</name>
<dbReference type="EMBL" id="ML996124">
    <property type="protein sequence ID" value="KAF2736499.1"/>
    <property type="molecule type" value="Genomic_DNA"/>
</dbReference>
<keyword evidence="3" id="KW-0560">Oxidoreductase</keyword>
<dbReference type="SUPFAM" id="SSF51735">
    <property type="entry name" value="NAD(P)-binding Rossmann-fold domains"/>
    <property type="match status" value="1"/>
</dbReference>
<dbReference type="OrthoDB" id="9992527at2759"/>
<evidence type="ECO:0000256" key="3">
    <source>
        <dbReference type="ARBA" id="ARBA00023002"/>
    </source>
</evidence>
<dbReference type="Gene3D" id="3.90.180.10">
    <property type="entry name" value="Medium-chain alcohol dehydrogenases, catalytic domain"/>
    <property type="match status" value="1"/>
</dbReference>
<dbReference type="PANTHER" id="PTHR45348">
    <property type="entry name" value="HYPOTHETICAL OXIDOREDUCTASE (EUROFUNG)"/>
    <property type="match status" value="1"/>
</dbReference>
<comment type="caution">
    <text evidence="5">The sequence shown here is derived from an EMBL/GenBank/DDBJ whole genome shotgun (WGS) entry which is preliminary data.</text>
</comment>
<evidence type="ECO:0000259" key="4">
    <source>
        <dbReference type="SMART" id="SM00829"/>
    </source>
</evidence>